<name>A0AA36IMJ9_9DINO</name>
<keyword evidence="8" id="KW-0445">Lipid transport</keyword>
<evidence type="ECO:0000313" key="14">
    <source>
        <dbReference type="Proteomes" id="UP001178507"/>
    </source>
</evidence>
<feature type="compositionally biased region" description="Low complexity" evidence="12">
    <location>
        <begin position="124"/>
        <end position="139"/>
    </location>
</feature>
<evidence type="ECO:0000256" key="3">
    <source>
        <dbReference type="ARBA" id="ARBA00009714"/>
    </source>
</evidence>
<gene>
    <name evidence="13" type="ORF">EVOR1521_LOCUS15653</name>
</gene>
<dbReference type="GO" id="GO:0061723">
    <property type="term" value="P:glycophagy"/>
    <property type="evidence" value="ECO:0007669"/>
    <property type="project" value="TreeGrafter"/>
</dbReference>
<dbReference type="Proteomes" id="UP001178507">
    <property type="component" value="Unassembled WGS sequence"/>
</dbReference>
<evidence type="ECO:0000256" key="9">
    <source>
        <dbReference type="ARBA" id="ARBA00023136"/>
    </source>
</evidence>
<dbReference type="GO" id="GO:0034045">
    <property type="term" value="C:phagophore assembly site membrane"/>
    <property type="evidence" value="ECO:0007669"/>
    <property type="project" value="UniProtKB-SubCell"/>
</dbReference>
<reference evidence="13" key="1">
    <citation type="submission" date="2023-08" db="EMBL/GenBank/DDBJ databases">
        <authorList>
            <person name="Chen Y."/>
            <person name="Shah S."/>
            <person name="Dougan E. K."/>
            <person name="Thang M."/>
            <person name="Chan C."/>
        </authorList>
    </citation>
    <scope>NUCLEOTIDE SEQUENCE</scope>
</reference>
<proteinExistence type="inferred from homology"/>
<keyword evidence="7" id="KW-0072">Autophagy</keyword>
<evidence type="ECO:0000256" key="4">
    <source>
        <dbReference type="ARBA" id="ARBA00018070"/>
    </source>
</evidence>
<evidence type="ECO:0000256" key="5">
    <source>
        <dbReference type="ARBA" id="ARBA00022448"/>
    </source>
</evidence>
<feature type="region of interest" description="Disordered" evidence="12">
    <location>
        <begin position="342"/>
        <end position="365"/>
    </location>
</feature>
<dbReference type="AlphaFoldDB" id="A0AA36IMJ9"/>
<evidence type="ECO:0000313" key="13">
    <source>
        <dbReference type="EMBL" id="CAJ1390163.1"/>
    </source>
</evidence>
<dbReference type="GO" id="GO:0032266">
    <property type="term" value="F:phosphatidylinositol-3-phosphate binding"/>
    <property type="evidence" value="ECO:0007669"/>
    <property type="project" value="TreeGrafter"/>
</dbReference>
<evidence type="ECO:0000256" key="10">
    <source>
        <dbReference type="ARBA" id="ARBA00024479"/>
    </source>
</evidence>
<dbReference type="GO" id="GO:0034727">
    <property type="term" value="P:piecemeal microautophagy of the nucleus"/>
    <property type="evidence" value="ECO:0007669"/>
    <property type="project" value="TreeGrafter"/>
</dbReference>
<comment type="similarity">
    <text evidence="3">Belongs to the ATG2 family.</text>
</comment>
<dbReference type="GO" id="GO:0000045">
    <property type="term" value="P:autophagosome assembly"/>
    <property type="evidence" value="ECO:0007669"/>
    <property type="project" value="TreeGrafter"/>
</dbReference>
<feature type="region of interest" description="Disordered" evidence="12">
    <location>
        <begin position="209"/>
        <end position="229"/>
    </location>
</feature>
<keyword evidence="14" id="KW-1185">Reference proteome</keyword>
<comment type="catalytic activity">
    <reaction evidence="11">
        <text>a 1,2-diacyl-sn-glycero-3-phosphoethanolamine(in) = a 1,2-diacyl-sn-glycero-3-phosphoethanolamine(out)</text>
        <dbReference type="Rhea" id="RHEA:38895"/>
        <dbReference type="ChEBI" id="CHEBI:64612"/>
    </reaction>
</comment>
<organism evidence="13 14">
    <name type="scientific">Effrenium voratum</name>
    <dbReference type="NCBI Taxonomy" id="2562239"/>
    <lineage>
        <taxon>Eukaryota</taxon>
        <taxon>Sar</taxon>
        <taxon>Alveolata</taxon>
        <taxon>Dinophyceae</taxon>
        <taxon>Suessiales</taxon>
        <taxon>Symbiodiniaceae</taxon>
        <taxon>Effrenium</taxon>
    </lineage>
</organism>
<keyword evidence="6" id="KW-0256">Endoplasmic reticulum</keyword>
<comment type="subcellular location">
    <subcellularLocation>
        <location evidence="1">Endoplasmic reticulum membrane</location>
        <topology evidence="1">Peripheral membrane protein</topology>
    </subcellularLocation>
    <subcellularLocation>
        <location evidence="2">Preautophagosomal structure membrane</location>
        <topology evidence="2">Peripheral membrane protein</topology>
    </subcellularLocation>
</comment>
<feature type="compositionally biased region" description="Basic and acidic residues" evidence="12">
    <location>
        <begin position="349"/>
        <end position="361"/>
    </location>
</feature>
<evidence type="ECO:0000256" key="11">
    <source>
        <dbReference type="ARBA" id="ARBA00024615"/>
    </source>
</evidence>
<dbReference type="GO" id="GO:0000422">
    <property type="term" value="P:autophagy of mitochondrion"/>
    <property type="evidence" value="ECO:0007669"/>
    <property type="project" value="TreeGrafter"/>
</dbReference>
<dbReference type="PANTHER" id="PTHR13190">
    <property type="entry name" value="AUTOPHAGY-RELATED 2, ISOFORM A"/>
    <property type="match status" value="1"/>
</dbReference>
<keyword evidence="5" id="KW-0813">Transport</keyword>
<dbReference type="GO" id="GO:0043495">
    <property type="term" value="F:protein-membrane adaptor activity"/>
    <property type="evidence" value="ECO:0007669"/>
    <property type="project" value="TreeGrafter"/>
</dbReference>
<dbReference type="PANTHER" id="PTHR13190:SF1">
    <property type="entry name" value="AUTOPHAGY-RELATED 2, ISOFORM A"/>
    <property type="match status" value="1"/>
</dbReference>
<evidence type="ECO:0000256" key="1">
    <source>
        <dbReference type="ARBA" id="ARBA00004406"/>
    </source>
</evidence>
<protein>
    <recommendedName>
        <fullName evidence="4">Autophagy-related protein 2</fullName>
    </recommendedName>
</protein>
<evidence type="ECO:0000256" key="2">
    <source>
        <dbReference type="ARBA" id="ARBA00004623"/>
    </source>
</evidence>
<sequence>MGFVPILELDSVTASATLPEEPRSENEVRAEVHLGHVQCHLRADTVRCLRSLQSELSALLPVAIPVSMPEVVTQQPMPEGFDLGEDSLLTPECERLDDTDDHNILAGVDMFAFAPLDRVAPETEASGSLAEALSSAMGEPGPGPQLLSPPVPAQELVRNSSDASSSCLVDEYIRAQELQQSPRSPVTACPWSPEEGPFEMELLELPEADETEEMEEREVEPHEESSSQEAHEAVAVCLFDPEALPEQRILELCDEEPSRQEVEKQFHVEEPPPKSTTAGQVRYQEGSSVIFFQDPAGVQIVEDHFVPGSHPKHNQKFEPPPWAPPPKTVLMLRVDRLSLSAHQGSDFGGRPRDKESIASERRRTHLSVQVKEAAAKLMMFPARRSRPVARRRLVETSTLRWRLVLCARDFDILDRVHGSVFSHVLSYFEDEEKRPRPSMVDMLLLRVDELVHHALDAESEPPFPELAPEYYVDLQLLPLQLTVDQDTVDFLADFIQLCCLQDYVEELGDGQEDFLAAAGIAPDVTEEGHRR</sequence>
<evidence type="ECO:0000256" key="6">
    <source>
        <dbReference type="ARBA" id="ARBA00022824"/>
    </source>
</evidence>
<dbReference type="GO" id="GO:0005789">
    <property type="term" value="C:endoplasmic reticulum membrane"/>
    <property type="evidence" value="ECO:0007669"/>
    <property type="project" value="UniProtKB-SubCell"/>
</dbReference>
<comment type="caution">
    <text evidence="13">The sequence shown here is derived from an EMBL/GenBank/DDBJ whole genome shotgun (WGS) entry which is preliminary data.</text>
</comment>
<evidence type="ECO:0000256" key="7">
    <source>
        <dbReference type="ARBA" id="ARBA00023006"/>
    </source>
</evidence>
<keyword evidence="9" id="KW-0472">Membrane</keyword>
<dbReference type="GO" id="GO:0061709">
    <property type="term" value="P:reticulophagy"/>
    <property type="evidence" value="ECO:0007669"/>
    <property type="project" value="TreeGrafter"/>
</dbReference>
<feature type="region of interest" description="Disordered" evidence="12">
    <location>
        <begin position="124"/>
        <end position="147"/>
    </location>
</feature>
<dbReference type="InterPro" id="IPR026849">
    <property type="entry name" value="ATG2"/>
</dbReference>
<feature type="compositionally biased region" description="Basic and acidic residues" evidence="12">
    <location>
        <begin position="219"/>
        <end position="229"/>
    </location>
</feature>
<dbReference type="GO" id="GO:0006869">
    <property type="term" value="P:lipid transport"/>
    <property type="evidence" value="ECO:0007669"/>
    <property type="project" value="UniProtKB-KW"/>
</dbReference>
<dbReference type="EMBL" id="CAUJNA010002013">
    <property type="protein sequence ID" value="CAJ1390163.1"/>
    <property type="molecule type" value="Genomic_DNA"/>
</dbReference>
<dbReference type="GO" id="GO:0061908">
    <property type="term" value="C:phagophore"/>
    <property type="evidence" value="ECO:0007669"/>
    <property type="project" value="TreeGrafter"/>
</dbReference>
<comment type="catalytic activity">
    <reaction evidence="10">
        <text>a 1,2-diacyl-sn-glycero-3-phospho-L-serine(in) = a 1,2-diacyl-sn-glycero-3-phospho-L-serine(out)</text>
        <dbReference type="Rhea" id="RHEA:38663"/>
        <dbReference type="ChEBI" id="CHEBI:57262"/>
    </reaction>
</comment>
<evidence type="ECO:0000256" key="8">
    <source>
        <dbReference type="ARBA" id="ARBA00023055"/>
    </source>
</evidence>
<accession>A0AA36IMJ9</accession>
<feature type="compositionally biased region" description="Acidic residues" evidence="12">
    <location>
        <begin position="209"/>
        <end position="218"/>
    </location>
</feature>
<evidence type="ECO:0000256" key="12">
    <source>
        <dbReference type="SAM" id="MobiDB-lite"/>
    </source>
</evidence>